<comment type="caution">
    <text evidence="1">The sequence shown here is derived from an EMBL/GenBank/DDBJ whole genome shotgun (WGS) entry which is preliminary data.</text>
</comment>
<accession>A0ABS8WDN6</accession>
<gene>
    <name evidence="1" type="ORF">K6Y31_16385</name>
</gene>
<dbReference type="EMBL" id="JAIMJA010000018">
    <property type="protein sequence ID" value="MCE2596378.1"/>
    <property type="molecule type" value="Genomic_DNA"/>
</dbReference>
<name>A0ABS8WDN6_9GAMM</name>
<dbReference type="Proteomes" id="UP001201273">
    <property type="component" value="Unassembled WGS sequence"/>
</dbReference>
<reference evidence="1 2" key="1">
    <citation type="journal article" date="2022" name="Environ. Microbiol. Rep.">
        <title>Eco-phylogenetic analyses reveal divergent evolution of vitamin B12 metabolism in the marine bacterial family 'Psychromonadaceae'.</title>
        <authorList>
            <person name="Jin X."/>
            <person name="Yang Y."/>
            <person name="Cao H."/>
            <person name="Gao B."/>
            <person name="Zhao Z."/>
        </authorList>
    </citation>
    <scope>NUCLEOTIDE SEQUENCE [LARGE SCALE GENOMIC DNA]</scope>
    <source>
        <strain evidence="1 2">MKS20</strain>
    </source>
</reference>
<evidence type="ECO:0000313" key="1">
    <source>
        <dbReference type="EMBL" id="MCE2596378.1"/>
    </source>
</evidence>
<proteinExistence type="predicted"/>
<evidence type="ECO:0000313" key="2">
    <source>
        <dbReference type="Proteomes" id="UP001201273"/>
    </source>
</evidence>
<protein>
    <submittedName>
        <fullName evidence="1">Uncharacterized protein</fullName>
    </submittedName>
</protein>
<dbReference type="RefSeq" id="WP_233054020.1">
    <property type="nucleotide sequence ID" value="NZ_JAIMJA010000018.1"/>
</dbReference>
<organism evidence="1 2">
    <name type="scientific">Motilimonas cestriensis</name>
    <dbReference type="NCBI Taxonomy" id="2742685"/>
    <lineage>
        <taxon>Bacteria</taxon>
        <taxon>Pseudomonadati</taxon>
        <taxon>Pseudomonadota</taxon>
        <taxon>Gammaproteobacteria</taxon>
        <taxon>Alteromonadales</taxon>
        <taxon>Alteromonadales genera incertae sedis</taxon>
        <taxon>Motilimonas</taxon>
    </lineage>
</organism>
<sequence>MNYTDFLNQLERDGFEFIGKALAFKELDNWVIGYIGLGGRFQQTGTKAFVLCARPKDFGFMDAPKKKYATKPMEYPYKLTPDSFNKKLEYNSELLRFDHGRVETEADWSSVYKILNNELPEALKKLSVAGLVKQLKKLKEPGYVEKIWLGEESA</sequence>
<keyword evidence="2" id="KW-1185">Reference proteome</keyword>